<evidence type="ECO:0000313" key="2">
    <source>
        <dbReference type="EMBL" id="KAJ1205901.1"/>
    </source>
</evidence>
<sequence>MKAMRPHIYTGDEGTHEPCAVQEQSVDERQAPATPVTNGVPALIDAGKKKTQEAYRSGSAAPHEEAAVRPLGHTRRAPIVSASGGRRRRTRNDEVARPRTVSLSQHSRPRPACTTWGDEVHVCSWLPGDGNKGTQKRSPSGERPKRSERFERGVRELRLEKKKYV</sequence>
<keyword evidence="3" id="KW-1185">Reference proteome</keyword>
<dbReference type="Proteomes" id="UP001066276">
    <property type="component" value="Chromosome 1_2"/>
</dbReference>
<name>A0AAV7VZQ5_PLEWA</name>
<accession>A0AAV7VZQ5</accession>
<protein>
    <submittedName>
        <fullName evidence="2">Uncharacterized protein</fullName>
    </submittedName>
</protein>
<feature type="region of interest" description="Disordered" evidence="1">
    <location>
        <begin position="24"/>
        <end position="154"/>
    </location>
</feature>
<dbReference type="AlphaFoldDB" id="A0AAV7VZQ5"/>
<dbReference type="EMBL" id="JANPWB010000002">
    <property type="protein sequence ID" value="KAJ1205901.1"/>
    <property type="molecule type" value="Genomic_DNA"/>
</dbReference>
<evidence type="ECO:0000256" key="1">
    <source>
        <dbReference type="SAM" id="MobiDB-lite"/>
    </source>
</evidence>
<feature type="compositionally biased region" description="Basic and acidic residues" evidence="1">
    <location>
        <begin position="139"/>
        <end position="154"/>
    </location>
</feature>
<comment type="caution">
    <text evidence="2">The sequence shown here is derived from an EMBL/GenBank/DDBJ whole genome shotgun (WGS) entry which is preliminary data.</text>
</comment>
<reference evidence="2" key="1">
    <citation type="journal article" date="2022" name="bioRxiv">
        <title>Sequencing and chromosome-scale assembly of the giantPleurodeles waltlgenome.</title>
        <authorList>
            <person name="Brown T."/>
            <person name="Elewa A."/>
            <person name="Iarovenko S."/>
            <person name="Subramanian E."/>
            <person name="Araus A.J."/>
            <person name="Petzold A."/>
            <person name="Susuki M."/>
            <person name="Suzuki K.-i.T."/>
            <person name="Hayashi T."/>
            <person name="Toyoda A."/>
            <person name="Oliveira C."/>
            <person name="Osipova E."/>
            <person name="Leigh N.D."/>
            <person name="Simon A."/>
            <person name="Yun M.H."/>
        </authorList>
    </citation>
    <scope>NUCLEOTIDE SEQUENCE</scope>
    <source>
        <strain evidence="2">20211129_DDA</strain>
        <tissue evidence="2">Liver</tissue>
    </source>
</reference>
<evidence type="ECO:0000313" key="3">
    <source>
        <dbReference type="Proteomes" id="UP001066276"/>
    </source>
</evidence>
<proteinExistence type="predicted"/>
<organism evidence="2 3">
    <name type="scientific">Pleurodeles waltl</name>
    <name type="common">Iberian ribbed newt</name>
    <dbReference type="NCBI Taxonomy" id="8319"/>
    <lineage>
        <taxon>Eukaryota</taxon>
        <taxon>Metazoa</taxon>
        <taxon>Chordata</taxon>
        <taxon>Craniata</taxon>
        <taxon>Vertebrata</taxon>
        <taxon>Euteleostomi</taxon>
        <taxon>Amphibia</taxon>
        <taxon>Batrachia</taxon>
        <taxon>Caudata</taxon>
        <taxon>Salamandroidea</taxon>
        <taxon>Salamandridae</taxon>
        <taxon>Pleurodelinae</taxon>
        <taxon>Pleurodeles</taxon>
    </lineage>
</organism>
<gene>
    <name evidence="2" type="ORF">NDU88_001322</name>
</gene>